<keyword evidence="6 7" id="KW-0472">Membrane</keyword>
<keyword evidence="4 7" id="KW-0812">Transmembrane</keyword>
<feature type="domain" description="ABC transmembrane type-1" evidence="8">
    <location>
        <begin position="68"/>
        <end position="282"/>
    </location>
</feature>
<keyword evidence="5 7" id="KW-1133">Transmembrane helix</keyword>
<reference evidence="9 10" key="1">
    <citation type="submission" date="2017-06" db="EMBL/GenBank/DDBJ databases">
        <authorList>
            <person name="Kim H.J."/>
            <person name="Triplett B.A."/>
        </authorList>
    </citation>
    <scope>NUCLEOTIDE SEQUENCE [LARGE SCALE GENOMIC DNA]</scope>
    <source>
        <strain evidence="9 10">B29T1</strain>
    </source>
</reference>
<dbReference type="CDD" id="cd06261">
    <property type="entry name" value="TM_PBP2"/>
    <property type="match status" value="1"/>
</dbReference>
<feature type="transmembrane region" description="Helical" evidence="7">
    <location>
        <begin position="105"/>
        <end position="125"/>
    </location>
</feature>
<feature type="transmembrane region" description="Helical" evidence="7">
    <location>
        <begin position="155"/>
        <end position="180"/>
    </location>
</feature>
<dbReference type="AlphaFoldDB" id="A0A212RNB1"/>
<sequence>MRRDGSSFETWLLLGPALLVLAAITLYPLVRTLWTSFTDAQLGGGPASFVGLDNYLFALKDPGFRAALLRTLYFTLLSVGLEALIGVGTALLLQERFPGRTFVRVLVILPWAVPNIVNALMWRLILNPEFGSFNALLLQTGIIGQYRSWLGDPAIALSMVAIVDAWKNFPLVAFIVLAALQSVPTDLYEAARLDGAGPMARFLNVTLPHILPSLLVILALRAIEAFRVFDIVYVMTRGGPADATKTVSFLVYQQYFSFLDAGTGAAYAVVIALLSSILILAHLRAMRREGSH</sequence>
<proteinExistence type="inferred from homology"/>
<evidence type="ECO:0000256" key="1">
    <source>
        <dbReference type="ARBA" id="ARBA00004651"/>
    </source>
</evidence>
<evidence type="ECO:0000256" key="2">
    <source>
        <dbReference type="ARBA" id="ARBA00022448"/>
    </source>
</evidence>
<gene>
    <name evidence="9" type="ORF">SAMN07250955_11167</name>
</gene>
<dbReference type="Gene3D" id="1.10.3720.10">
    <property type="entry name" value="MetI-like"/>
    <property type="match status" value="1"/>
</dbReference>
<evidence type="ECO:0000313" key="10">
    <source>
        <dbReference type="Proteomes" id="UP000197065"/>
    </source>
</evidence>
<evidence type="ECO:0000256" key="5">
    <source>
        <dbReference type="ARBA" id="ARBA00022989"/>
    </source>
</evidence>
<feature type="transmembrane region" description="Helical" evidence="7">
    <location>
        <begin position="72"/>
        <end position="93"/>
    </location>
</feature>
<evidence type="ECO:0000259" key="8">
    <source>
        <dbReference type="PROSITE" id="PS50928"/>
    </source>
</evidence>
<name>A0A212RNB1_9PROT</name>
<keyword evidence="3" id="KW-1003">Cell membrane</keyword>
<protein>
    <submittedName>
        <fullName evidence="9">Carbohydrate ABC transporter membrane protein 1, CUT1 family</fullName>
    </submittedName>
</protein>
<dbReference type="Pfam" id="PF00528">
    <property type="entry name" value="BPD_transp_1"/>
    <property type="match status" value="1"/>
</dbReference>
<evidence type="ECO:0000256" key="6">
    <source>
        <dbReference type="ARBA" id="ARBA00023136"/>
    </source>
</evidence>
<comment type="similarity">
    <text evidence="7">Belongs to the binding-protein-dependent transport system permease family.</text>
</comment>
<dbReference type="EMBL" id="FYEH01000011">
    <property type="protein sequence ID" value="SNB74054.1"/>
    <property type="molecule type" value="Genomic_DNA"/>
</dbReference>
<dbReference type="InterPro" id="IPR035906">
    <property type="entry name" value="MetI-like_sf"/>
</dbReference>
<feature type="transmembrane region" description="Helical" evidence="7">
    <location>
        <begin position="12"/>
        <end position="30"/>
    </location>
</feature>
<keyword evidence="10" id="KW-1185">Reference proteome</keyword>
<dbReference type="Proteomes" id="UP000197065">
    <property type="component" value="Unassembled WGS sequence"/>
</dbReference>
<dbReference type="GO" id="GO:0005886">
    <property type="term" value="C:plasma membrane"/>
    <property type="evidence" value="ECO:0007669"/>
    <property type="project" value="UniProtKB-SubCell"/>
</dbReference>
<evidence type="ECO:0000256" key="4">
    <source>
        <dbReference type="ARBA" id="ARBA00022692"/>
    </source>
</evidence>
<dbReference type="PANTHER" id="PTHR43005:SF1">
    <property type="entry name" value="SPERMIDINE_PUTRESCINE TRANSPORT SYSTEM PERMEASE PROTEIN"/>
    <property type="match status" value="1"/>
</dbReference>
<evidence type="ECO:0000256" key="7">
    <source>
        <dbReference type="RuleBase" id="RU363032"/>
    </source>
</evidence>
<evidence type="ECO:0000313" key="9">
    <source>
        <dbReference type="EMBL" id="SNB74054.1"/>
    </source>
</evidence>
<dbReference type="InterPro" id="IPR000515">
    <property type="entry name" value="MetI-like"/>
</dbReference>
<feature type="transmembrane region" description="Helical" evidence="7">
    <location>
        <begin position="201"/>
        <end position="223"/>
    </location>
</feature>
<evidence type="ECO:0000256" key="3">
    <source>
        <dbReference type="ARBA" id="ARBA00022475"/>
    </source>
</evidence>
<dbReference type="SUPFAM" id="SSF161098">
    <property type="entry name" value="MetI-like"/>
    <property type="match status" value="1"/>
</dbReference>
<comment type="subcellular location">
    <subcellularLocation>
        <location evidence="1 7">Cell membrane</location>
        <topology evidence="1 7">Multi-pass membrane protein</topology>
    </subcellularLocation>
</comment>
<dbReference type="OrthoDB" id="9801818at2"/>
<feature type="transmembrane region" description="Helical" evidence="7">
    <location>
        <begin position="265"/>
        <end position="283"/>
    </location>
</feature>
<keyword evidence="2 7" id="KW-0813">Transport</keyword>
<dbReference type="RefSeq" id="WP_088562334.1">
    <property type="nucleotide sequence ID" value="NZ_FYEH01000011.1"/>
</dbReference>
<dbReference type="GO" id="GO:0055085">
    <property type="term" value="P:transmembrane transport"/>
    <property type="evidence" value="ECO:0007669"/>
    <property type="project" value="InterPro"/>
</dbReference>
<dbReference type="PROSITE" id="PS50928">
    <property type="entry name" value="ABC_TM1"/>
    <property type="match status" value="1"/>
</dbReference>
<accession>A0A212RNB1</accession>
<dbReference type="PANTHER" id="PTHR43005">
    <property type="entry name" value="BLR7065 PROTEIN"/>
    <property type="match status" value="1"/>
</dbReference>
<organism evidence="9 10">
    <name type="scientific">Arboricoccus pini</name>
    <dbReference type="NCBI Taxonomy" id="1963835"/>
    <lineage>
        <taxon>Bacteria</taxon>
        <taxon>Pseudomonadati</taxon>
        <taxon>Pseudomonadota</taxon>
        <taxon>Alphaproteobacteria</taxon>
        <taxon>Geminicoccales</taxon>
        <taxon>Geminicoccaceae</taxon>
        <taxon>Arboricoccus</taxon>
    </lineage>
</organism>